<gene>
    <name evidence="1" type="ORF">DK427_12095</name>
</gene>
<name>A0A2U8VRP3_9HYPH</name>
<evidence type="ECO:0000313" key="1">
    <source>
        <dbReference type="EMBL" id="AWN36377.1"/>
    </source>
</evidence>
<dbReference type="KEGG" id="meti:DK427_12095"/>
<dbReference type="AlphaFoldDB" id="A0A2U8VRP3"/>
<organism evidence="1 2">
    <name type="scientific">Methylobacterium radiodurans</name>
    <dbReference type="NCBI Taxonomy" id="2202828"/>
    <lineage>
        <taxon>Bacteria</taxon>
        <taxon>Pseudomonadati</taxon>
        <taxon>Pseudomonadota</taxon>
        <taxon>Alphaproteobacteria</taxon>
        <taxon>Hyphomicrobiales</taxon>
        <taxon>Methylobacteriaceae</taxon>
        <taxon>Methylobacterium</taxon>
    </lineage>
</organism>
<reference evidence="1 2" key="1">
    <citation type="submission" date="2018-05" db="EMBL/GenBank/DDBJ databases">
        <title>Complete Genome Sequence of Methylobacterium sp. 17Sr1-43.</title>
        <authorList>
            <person name="Srinivasan S."/>
        </authorList>
    </citation>
    <scope>NUCLEOTIDE SEQUENCE [LARGE SCALE GENOMIC DNA]</scope>
    <source>
        <strain evidence="1 2">17Sr1-43</strain>
    </source>
</reference>
<dbReference type="EMBL" id="CP029551">
    <property type="protein sequence ID" value="AWN36377.1"/>
    <property type="molecule type" value="Genomic_DNA"/>
</dbReference>
<evidence type="ECO:0000313" key="2">
    <source>
        <dbReference type="Proteomes" id="UP000246058"/>
    </source>
</evidence>
<dbReference type="Proteomes" id="UP000246058">
    <property type="component" value="Chromosome"/>
</dbReference>
<proteinExistence type="predicted"/>
<sequence length="90" mass="9657">MGQDGADAALDRLTVRMLSEVVRTLGAELVRADPVGGLRRLQRLHDEIAAAARQVEADHPDLMRAGVVEGATHRVCTVLQSAGAWPRTFG</sequence>
<protein>
    <submittedName>
        <fullName evidence="1">Uncharacterized protein</fullName>
    </submittedName>
</protein>
<accession>A0A2U8VRP3</accession>
<keyword evidence="2" id="KW-1185">Reference proteome</keyword>